<dbReference type="PANTHER" id="PTHR37305">
    <property type="entry name" value="INTEGRAL MEMBRANE PROTEIN-RELATED"/>
    <property type="match status" value="1"/>
</dbReference>
<evidence type="ECO:0000256" key="1">
    <source>
        <dbReference type="SAM" id="Coils"/>
    </source>
</evidence>
<dbReference type="Proteomes" id="UP000632125">
    <property type="component" value="Unassembled WGS sequence"/>
</dbReference>
<keyword evidence="2" id="KW-0472">Membrane</keyword>
<dbReference type="Pfam" id="PF12679">
    <property type="entry name" value="ABC2_membrane_2"/>
    <property type="match status" value="1"/>
</dbReference>
<feature type="coiled-coil region" evidence="1">
    <location>
        <begin position="55"/>
        <end position="83"/>
    </location>
</feature>
<name>A0A927CP83_9BACL</name>
<sequence length="318" mass="35599">MSSLSNLIRNENVKIYRRPRTWLMIAFLVLSVALMSGIMKWDASQSVTSDWQNGLIEQNRGLQQELEQNKELSEEDKTRIASEIKLNEYYLEQDLNPDELTLWNYVSTSSSLTMLATLLTVIIAADMIAAEFTWGTIKLLLIGPASRTKIMISKYVATLGFALLLLLLTFASAYAAGGILEGFDGTSQPMISITDGGVIEESSYWLHALEKYGFSVVSMLMYVTMAFMISSAFRSASMAIAFSLLFMLVGSSLSALLSGYSWVKYLLFSNIDLTQYMEGATPLRPEMTLSFSIMILVAYYIVFQFVAWLLFTKRDVAA</sequence>
<feature type="transmembrane region" description="Helical" evidence="2">
    <location>
        <begin position="21"/>
        <end position="39"/>
    </location>
</feature>
<keyword evidence="4" id="KW-1185">Reference proteome</keyword>
<organism evidence="3 4">
    <name type="scientific">Paenibacillus arenilitoris</name>
    <dbReference type="NCBI Taxonomy" id="2772299"/>
    <lineage>
        <taxon>Bacteria</taxon>
        <taxon>Bacillati</taxon>
        <taxon>Bacillota</taxon>
        <taxon>Bacilli</taxon>
        <taxon>Bacillales</taxon>
        <taxon>Paenibacillaceae</taxon>
        <taxon>Paenibacillus</taxon>
    </lineage>
</organism>
<dbReference type="GO" id="GO:0005886">
    <property type="term" value="C:plasma membrane"/>
    <property type="evidence" value="ECO:0007669"/>
    <property type="project" value="UniProtKB-SubCell"/>
</dbReference>
<keyword evidence="2" id="KW-1133">Transmembrane helix</keyword>
<reference evidence="3" key="1">
    <citation type="submission" date="2020-09" db="EMBL/GenBank/DDBJ databases">
        <title>A novel bacterium of genus Paenibacillus, isolated from South China Sea.</title>
        <authorList>
            <person name="Huang H."/>
            <person name="Mo K."/>
            <person name="Hu Y."/>
        </authorList>
    </citation>
    <scope>NUCLEOTIDE SEQUENCE</scope>
    <source>
        <strain evidence="3">IB182493</strain>
    </source>
</reference>
<dbReference type="EMBL" id="JACXIY010000025">
    <property type="protein sequence ID" value="MBD2870957.1"/>
    <property type="molecule type" value="Genomic_DNA"/>
</dbReference>
<dbReference type="RefSeq" id="WP_190864314.1">
    <property type="nucleotide sequence ID" value="NZ_JACXIY010000025.1"/>
</dbReference>
<feature type="transmembrane region" description="Helical" evidence="2">
    <location>
        <begin position="155"/>
        <end position="180"/>
    </location>
</feature>
<keyword evidence="1" id="KW-0175">Coiled coil</keyword>
<protein>
    <submittedName>
        <fullName evidence="3">ABC transporter permease</fullName>
    </submittedName>
</protein>
<feature type="transmembrane region" description="Helical" evidence="2">
    <location>
        <begin position="112"/>
        <end position="134"/>
    </location>
</feature>
<proteinExistence type="predicted"/>
<feature type="transmembrane region" description="Helical" evidence="2">
    <location>
        <begin position="212"/>
        <end position="233"/>
    </location>
</feature>
<keyword evidence="2" id="KW-0812">Transmembrane</keyword>
<dbReference type="GO" id="GO:0140359">
    <property type="term" value="F:ABC-type transporter activity"/>
    <property type="evidence" value="ECO:0007669"/>
    <property type="project" value="InterPro"/>
</dbReference>
<gene>
    <name evidence="3" type="ORF">IDH41_20435</name>
</gene>
<evidence type="ECO:0000313" key="4">
    <source>
        <dbReference type="Proteomes" id="UP000632125"/>
    </source>
</evidence>
<evidence type="ECO:0000256" key="2">
    <source>
        <dbReference type="SAM" id="Phobius"/>
    </source>
</evidence>
<evidence type="ECO:0000313" key="3">
    <source>
        <dbReference type="EMBL" id="MBD2870957.1"/>
    </source>
</evidence>
<feature type="transmembrane region" description="Helical" evidence="2">
    <location>
        <begin position="240"/>
        <end position="263"/>
    </location>
</feature>
<comment type="caution">
    <text evidence="3">The sequence shown here is derived from an EMBL/GenBank/DDBJ whole genome shotgun (WGS) entry which is preliminary data.</text>
</comment>
<feature type="transmembrane region" description="Helical" evidence="2">
    <location>
        <begin position="289"/>
        <end position="311"/>
    </location>
</feature>
<dbReference type="AlphaFoldDB" id="A0A927CP83"/>
<dbReference type="PANTHER" id="PTHR37305:SF1">
    <property type="entry name" value="MEMBRANE PROTEIN"/>
    <property type="match status" value="1"/>
</dbReference>
<accession>A0A927CP83</accession>